<evidence type="ECO:0000256" key="3">
    <source>
        <dbReference type="ARBA" id="ARBA00022448"/>
    </source>
</evidence>
<keyword evidence="11" id="KW-1185">Reference proteome</keyword>
<evidence type="ECO:0000256" key="2">
    <source>
        <dbReference type="ARBA" id="ARBA00005417"/>
    </source>
</evidence>
<evidence type="ECO:0000259" key="9">
    <source>
        <dbReference type="PROSITE" id="PS50893"/>
    </source>
</evidence>
<dbReference type="Proteomes" id="UP001500305">
    <property type="component" value="Unassembled WGS sequence"/>
</dbReference>
<protein>
    <submittedName>
        <fullName evidence="10">Amino acid ABC transporter ATP-binding protein</fullName>
    </submittedName>
</protein>
<reference evidence="11" key="1">
    <citation type="journal article" date="2019" name="Int. J. Syst. Evol. Microbiol.">
        <title>The Global Catalogue of Microorganisms (GCM) 10K type strain sequencing project: providing services to taxonomists for standard genome sequencing and annotation.</title>
        <authorList>
            <consortium name="The Broad Institute Genomics Platform"/>
            <consortium name="The Broad Institute Genome Sequencing Center for Infectious Disease"/>
            <person name="Wu L."/>
            <person name="Ma J."/>
        </authorList>
    </citation>
    <scope>NUCLEOTIDE SEQUENCE [LARGE SCALE GENOMIC DNA]</scope>
    <source>
        <strain evidence="11">JCM 7356</strain>
    </source>
</reference>
<feature type="domain" description="ABC transporter" evidence="9">
    <location>
        <begin position="6"/>
        <end position="240"/>
    </location>
</feature>
<evidence type="ECO:0000313" key="10">
    <source>
        <dbReference type="EMBL" id="GAA2237452.1"/>
    </source>
</evidence>
<dbReference type="RefSeq" id="WP_344635731.1">
    <property type="nucleotide sequence ID" value="NZ_BAAATR010000006.1"/>
</dbReference>
<dbReference type="PANTHER" id="PTHR43166">
    <property type="entry name" value="AMINO ACID IMPORT ATP-BINDING PROTEIN"/>
    <property type="match status" value="1"/>
</dbReference>
<dbReference type="InterPro" id="IPR003439">
    <property type="entry name" value="ABC_transporter-like_ATP-bd"/>
</dbReference>
<sequence length="251" mass="27390">MTEPVLRLEAVRKSFGGHLVLRDVELAVPAHSVTALIGASGSGKSTLMRCANLLEEIDDGAIFLDGEEITDPRADQDGVRRRIGVVFQAYNLFPHMTVLDNITLAPRRVHGVGRVEAEDRARELLDRLGLAAKAGEYPDRLSGGQQQRVAIVRALATGPRLLLLDEITAALDPELVGEVLAVVRDLKEQGMTMVLSTHEMGFAREVADQVCFLDNGAVLEQGPPEQVFGDPRQDRTRRFLSRIVATGRLAP</sequence>
<dbReference type="PANTHER" id="PTHR43166:SF9">
    <property type="entry name" value="GLUTAMATE_ASPARTATE IMPORT ATP-BINDING PROTEIN GLTL"/>
    <property type="match status" value="1"/>
</dbReference>
<evidence type="ECO:0000256" key="4">
    <source>
        <dbReference type="ARBA" id="ARBA00022475"/>
    </source>
</evidence>
<keyword evidence="3" id="KW-0813">Transport</keyword>
<dbReference type="SMART" id="SM00382">
    <property type="entry name" value="AAA"/>
    <property type="match status" value="1"/>
</dbReference>
<comment type="similarity">
    <text evidence="2">Belongs to the ABC transporter superfamily.</text>
</comment>
<dbReference type="SUPFAM" id="SSF52540">
    <property type="entry name" value="P-loop containing nucleoside triphosphate hydrolases"/>
    <property type="match status" value="1"/>
</dbReference>
<dbReference type="PROSITE" id="PS00211">
    <property type="entry name" value="ABC_TRANSPORTER_1"/>
    <property type="match status" value="1"/>
</dbReference>
<dbReference type="InterPro" id="IPR027417">
    <property type="entry name" value="P-loop_NTPase"/>
</dbReference>
<dbReference type="Pfam" id="PF00005">
    <property type="entry name" value="ABC_tran"/>
    <property type="match status" value="1"/>
</dbReference>
<proteinExistence type="inferred from homology"/>
<dbReference type="InterPro" id="IPR003593">
    <property type="entry name" value="AAA+_ATPase"/>
</dbReference>
<keyword evidence="4" id="KW-1003">Cell membrane</keyword>
<dbReference type="InterPro" id="IPR017871">
    <property type="entry name" value="ABC_transporter-like_CS"/>
</dbReference>
<evidence type="ECO:0000313" key="11">
    <source>
        <dbReference type="Proteomes" id="UP001500305"/>
    </source>
</evidence>
<evidence type="ECO:0000256" key="1">
    <source>
        <dbReference type="ARBA" id="ARBA00004202"/>
    </source>
</evidence>
<keyword evidence="6 10" id="KW-0067">ATP-binding</keyword>
<organism evidence="10 11">
    <name type="scientific">Kitasatospora cystarginea</name>
    <dbReference type="NCBI Taxonomy" id="58350"/>
    <lineage>
        <taxon>Bacteria</taxon>
        <taxon>Bacillati</taxon>
        <taxon>Actinomycetota</taxon>
        <taxon>Actinomycetes</taxon>
        <taxon>Kitasatosporales</taxon>
        <taxon>Streptomycetaceae</taxon>
        <taxon>Kitasatospora</taxon>
    </lineage>
</organism>
<dbReference type="InterPro" id="IPR050086">
    <property type="entry name" value="MetN_ABC_transporter-like"/>
</dbReference>
<dbReference type="PROSITE" id="PS50893">
    <property type="entry name" value="ABC_TRANSPORTER_2"/>
    <property type="match status" value="1"/>
</dbReference>
<evidence type="ECO:0000256" key="5">
    <source>
        <dbReference type="ARBA" id="ARBA00022741"/>
    </source>
</evidence>
<dbReference type="GO" id="GO:0005524">
    <property type="term" value="F:ATP binding"/>
    <property type="evidence" value="ECO:0007669"/>
    <property type="project" value="UniProtKB-KW"/>
</dbReference>
<evidence type="ECO:0000256" key="8">
    <source>
        <dbReference type="ARBA" id="ARBA00023136"/>
    </source>
</evidence>
<accession>A0ABP5QLA8</accession>
<name>A0ABP5QLA8_9ACTN</name>
<gene>
    <name evidence="10" type="ORF">GCM10010430_18000</name>
</gene>
<dbReference type="PIRSF" id="PIRSF039085">
    <property type="entry name" value="ABC_ATPase_HisP"/>
    <property type="match status" value="1"/>
</dbReference>
<keyword evidence="8" id="KW-0472">Membrane</keyword>
<evidence type="ECO:0000256" key="7">
    <source>
        <dbReference type="ARBA" id="ARBA00022970"/>
    </source>
</evidence>
<keyword evidence="7" id="KW-0029">Amino-acid transport</keyword>
<dbReference type="Gene3D" id="3.40.50.300">
    <property type="entry name" value="P-loop containing nucleotide triphosphate hydrolases"/>
    <property type="match status" value="1"/>
</dbReference>
<comment type="caution">
    <text evidence="10">The sequence shown here is derived from an EMBL/GenBank/DDBJ whole genome shotgun (WGS) entry which is preliminary data.</text>
</comment>
<dbReference type="EMBL" id="BAAATR010000006">
    <property type="protein sequence ID" value="GAA2237452.1"/>
    <property type="molecule type" value="Genomic_DNA"/>
</dbReference>
<evidence type="ECO:0000256" key="6">
    <source>
        <dbReference type="ARBA" id="ARBA00022840"/>
    </source>
</evidence>
<comment type="subcellular location">
    <subcellularLocation>
        <location evidence="1">Cell membrane</location>
        <topology evidence="1">Peripheral membrane protein</topology>
    </subcellularLocation>
</comment>
<dbReference type="InterPro" id="IPR030679">
    <property type="entry name" value="ABC_ATPase_HisP-typ"/>
</dbReference>
<keyword evidence="5" id="KW-0547">Nucleotide-binding</keyword>